<comment type="caution">
    <text evidence="9">The sequence shown here is derived from an EMBL/GenBank/DDBJ whole genome shotgun (WGS) entry which is preliminary data.</text>
</comment>
<feature type="transmembrane region" description="Helical" evidence="7">
    <location>
        <begin position="265"/>
        <end position="284"/>
    </location>
</feature>
<keyword evidence="4 7" id="KW-0812">Transmembrane</keyword>
<gene>
    <name evidence="9" type="ORF">ACFQ19_15910</name>
</gene>
<keyword evidence="6 7" id="KW-0472">Membrane</keyword>
<proteinExistence type="inferred from homology"/>
<evidence type="ECO:0000259" key="8">
    <source>
        <dbReference type="Pfam" id="PF02554"/>
    </source>
</evidence>
<dbReference type="PANTHER" id="PTHR30252">
    <property type="entry name" value="INNER MEMBRANE PEPTIDE TRANSPORTER"/>
    <property type="match status" value="1"/>
</dbReference>
<protein>
    <submittedName>
        <fullName evidence="9">Carbon starvation protein A</fullName>
    </submittedName>
</protein>
<evidence type="ECO:0000256" key="2">
    <source>
        <dbReference type="ARBA" id="ARBA00007755"/>
    </source>
</evidence>
<evidence type="ECO:0000256" key="6">
    <source>
        <dbReference type="ARBA" id="ARBA00023136"/>
    </source>
</evidence>
<dbReference type="EMBL" id="JBHTKK010000023">
    <property type="protein sequence ID" value="MFD1067492.1"/>
    <property type="molecule type" value="Genomic_DNA"/>
</dbReference>
<dbReference type="RefSeq" id="WP_379593609.1">
    <property type="nucleotide sequence ID" value="NZ_JBHTKK010000023.1"/>
</dbReference>
<feature type="transmembrane region" description="Helical" evidence="7">
    <location>
        <begin position="443"/>
        <end position="461"/>
    </location>
</feature>
<evidence type="ECO:0000256" key="7">
    <source>
        <dbReference type="SAM" id="Phobius"/>
    </source>
</evidence>
<feature type="transmembrane region" description="Helical" evidence="7">
    <location>
        <begin position="186"/>
        <end position="207"/>
    </location>
</feature>
<name>A0ABW3NI85_9BACI</name>
<feature type="domain" description="CstA N-terminal" evidence="8">
    <location>
        <begin position="3"/>
        <end position="209"/>
    </location>
</feature>
<keyword evidence="3" id="KW-1003">Cell membrane</keyword>
<evidence type="ECO:0000256" key="3">
    <source>
        <dbReference type="ARBA" id="ARBA00022475"/>
    </source>
</evidence>
<sequence>MITFFISIILLVIGYFTYGKFVEKVFGKDNSRKTPAYANEDGVDFVPMKKQNNAMIQLLNIAGTGPIFGPIMGALFGPVAFIWIVVGAIFAGGVHDYLTGMISIRNKGAHIPELAGRFLGKFSKHVVNAFALLLLLLVGTVFATTSGSLLHVLVDGQIALWIIIGIIFLYFFLSTILPIDKIIGKIYPILGFILIIGTIGVGIMMFTSGYGSSIPELSLKNMHPDEVAIFPILFLTITCGALSGFHATQSPIISRTVKNESQGRYIFYGMMIAEAVIAMIWAAASMSLFDGNTLNNMINAGTPSAVVNDVSIRLLGAIGGTIAVLAVIVLPITSGDTAFRAARSVIADYIHFGQKKWTNRLAIAIPLFVISIILTQIDFNILWRYFSWANQTTAALALWIATMYLLVKGKQYWISLIPALFITDMVFVYILNAQIGFSLPMNVSHIGGIILTTAFTVWFFWKAKQNKADQIETDLKVA</sequence>
<feature type="transmembrane region" description="Helical" evidence="7">
    <location>
        <begin position="312"/>
        <end position="333"/>
    </location>
</feature>
<dbReference type="Proteomes" id="UP001597041">
    <property type="component" value="Unassembled WGS sequence"/>
</dbReference>
<keyword evidence="10" id="KW-1185">Reference proteome</keyword>
<organism evidence="9 10">
    <name type="scientific">Oceanobacillus locisalsi</name>
    <dbReference type="NCBI Taxonomy" id="546107"/>
    <lineage>
        <taxon>Bacteria</taxon>
        <taxon>Bacillati</taxon>
        <taxon>Bacillota</taxon>
        <taxon>Bacilli</taxon>
        <taxon>Bacillales</taxon>
        <taxon>Bacillaceae</taxon>
        <taxon>Oceanobacillus</taxon>
    </lineage>
</organism>
<evidence type="ECO:0000256" key="1">
    <source>
        <dbReference type="ARBA" id="ARBA00004651"/>
    </source>
</evidence>
<reference evidence="10" key="1">
    <citation type="journal article" date="2019" name="Int. J. Syst. Evol. Microbiol.">
        <title>The Global Catalogue of Microorganisms (GCM) 10K type strain sequencing project: providing services to taxonomists for standard genome sequencing and annotation.</title>
        <authorList>
            <consortium name="The Broad Institute Genomics Platform"/>
            <consortium name="The Broad Institute Genome Sequencing Center for Infectious Disease"/>
            <person name="Wu L."/>
            <person name="Ma J."/>
        </authorList>
    </citation>
    <scope>NUCLEOTIDE SEQUENCE [LARGE SCALE GENOMIC DNA]</scope>
    <source>
        <strain evidence="10">CCUG 56608</strain>
    </source>
</reference>
<feature type="domain" description="CstA N-terminal" evidence="8">
    <location>
        <begin position="311"/>
        <end position="423"/>
    </location>
</feature>
<feature type="transmembrane region" description="Helical" evidence="7">
    <location>
        <begin position="361"/>
        <end position="382"/>
    </location>
</feature>
<evidence type="ECO:0000256" key="5">
    <source>
        <dbReference type="ARBA" id="ARBA00022989"/>
    </source>
</evidence>
<accession>A0ABW3NI85</accession>
<dbReference type="InterPro" id="IPR003706">
    <property type="entry name" value="CstA_N"/>
</dbReference>
<dbReference type="PANTHER" id="PTHR30252:SF4">
    <property type="entry name" value="CARBON STARVATION"/>
    <property type="match status" value="1"/>
</dbReference>
<keyword evidence="5 7" id="KW-1133">Transmembrane helix</keyword>
<feature type="transmembrane region" description="Helical" evidence="7">
    <location>
        <begin position="158"/>
        <end position="179"/>
    </location>
</feature>
<evidence type="ECO:0000313" key="10">
    <source>
        <dbReference type="Proteomes" id="UP001597041"/>
    </source>
</evidence>
<feature type="transmembrane region" description="Helical" evidence="7">
    <location>
        <begin position="75"/>
        <end position="98"/>
    </location>
</feature>
<feature type="transmembrane region" description="Helical" evidence="7">
    <location>
        <begin position="227"/>
        <end position="245"/>
    </location>
</feature>
<feature type="transmembrane region" description="Helical" evidence="7">
    <location>
        <begin position="388"/>
        <end position="407"/>
    </location>
</feature>
<evidence type="ECO:0000256" key="4">
    <source>
        <dbReference type="ARBA" id="ARBA00022692"/>
    </source>
</evidence>
<dbReference type="InterPro" id="IPR051605">
    <property type="entry name" value="CstA"/>
</dbReference>
<comment type="subcellular location">
    <subcellularLocation>
        <location evidence="1">Cell membrane</location>
        <topology evidence="1">Multi-pass membrane protein</topology>
    </subcellularLocation>
</comment>
<feature type="transmembrane region" description="Helical" evidence="7">
    <location>
        <begin position="412"/>
        <end position="431"/>
    </location>
</feature>
<evidence type="ECO:0000313" key="9">
    <source>
        <dbReference type="EMBL" id="MFD1067492.1"/>
    </source>
</evidence>
<dbReference type="Pfam" id="PF02554">
    <property type="entry name" value="CstA"/>
    <property type="match status" value="2"/>
</dbReference>
<comment type="similarity">
    <text evidence="2">Belongs to the peptide transporter carbon starvation (CstA) (TC 2.A.114) family.</text>
</comment>
<feature type="transmembrane region" description="Helical" evidence="7">
    <location>
        <begin position="126"/>
        <end position="152"/>
    </location>
</feature>